<gene>
    <name evidence="2" type="ORF">I6E12_08305</name>
</gene>
<sequence>MKKMVLSVIWLAIAGVFTTMTMSACSDDDENNSTNGGGITIEGVDQAEYFRKNLGIFSENDSILLPTRMTVLDALTPTVYSFFVEDMEEAERLFLAWIPDKALDGVSRNGSTIVYAPRDAQGASQGTITFRAALPTETATLAVVEFNGVNKMKGIDKIKFQPESAMPDNSYVYPEPLTLTDIENGNWFYRKVPKEEIFTWHDDKEKLTIYYTYPLRVHLYEVTNVNYNYYSCHCYCCFNLAMENDPKFKAEVIKRFKEHQTEIFIGGGLRPNHKSACTYFLPYHFKNDELVFDRWINNLTPYDGYWLLRSYPVRDGHPVSFLVY</sequence>
<keyword evidence="3" id="KW-1185">Reference proteome</keyword>
<evidence type="ECO:0000313" key="3">
    <source>
        <dbReference type="Proteomes" id="UP001200470"/>
    </source>
</evidence>
<dbReference type="PROSITE" id="PS51257">
    <property type="entry name" value="PROKAR_LIPOPROTEIN"/>
    <property type="match status" value="1"/>
</dbReference>
<keyword evidence="1" id="KW-0732">Signal</keyword>
<protein>
    <recommendedName>
        <fullName evidence="4">DUF4843 domain-containing protein</fullName>
    </recommendedName>
</protein>
<evidence type="ECO:0008006" key="4">
    <source>
        <dbReference type="Google" id="ProtNLM"/>
    </source>
</evidence>
<feature type="chain" id="PRO_5046112575" description="DUF4843 domain-containing protein" evidence="1">
    <location>
        <begin position="27"/>
        <end position="324"/>
    </location>
</feature>
<dbReference type="EMBL" id="JADYTN010000017">
    <property type="protein sequence ID" value="MCF2564112.1"/>
    <property type="molecule type" value="Genomic_DNA"/>
</dbReference>
<dbReference type="RefSeq" id="WP_301638244.1">
    <property type="nucleotide sequence ID" value="NZ_JADYTN010000017.1"/>
</dbReference>
<proteinExistence type="predicted"/>
<comment type="caution">
    <text evidence="2">The sequence shown here is derived from an EMBL/GenBank/DDBJ whole genome shotgun (WGS) entry which is preliminary data.</text>
</comment>
<accession>A0ABS9CG91</accession>
<evidence type="ECO:0000313" key="2">
    <source>
        <dbReference type="EMBL" id="MCF2564112.1"/>
    </source>
</evidence>
<dbReference type="Proteomes" id="UP001200470">
    <property type="component" value="Unassembled WGS sequence"/>
</dbReference>
<organism evidence="2 3">
    <name type="scientific">Xylanibacter brevis</name>
    <dbReference type="NCBI Taxonomy" id="83231"/>
    <lineage>
        <taxon>Bacteria</taxon>
        <taxon>Pseudomonadati</taxon>
        <taxon>Bacteroidota</taxon>
        <taxon>Bacteroidia</taxon>
        <taxon>Bacteroidales</taxon>
        <taxon>Prevotellaceae</taxon>
        <taxon>Xylanibacter</taxon>
    </lineage>
</organism>
<name>A0ABS9CG91_9BACT</name>
<evidence type="ECO:0000256" key="1">
    <source>
        <dbReference type="SAM" id="SignalP"/>
    </source>
</evidence>
<reference evidence="2 3" key="1">
    <citation type="submission" date="2020-12" db="EMBL/GenBank/DDBJ databases">
        <title>Whole genome sequences of gut porcine anaerobes.</title>
        <authorList>
            <person name="Kubasova T."/>
            <person name="Jahodarova E."/>
            <person name="Rychlik I."/>
        </authorList>
    </citation>
    <scope>NUCLEOTIDE SEQUENCE [LARGE SCALE GENOMIC DNA]</scope>
    <source>
        <strain evidence="2 3">An925</strain>
    </source>
</reference>
<feature type="signal peptide" evidence="1">
    <location>
        <begin position="1"/>
        <end position="26"/>
    </location>
</feature>